<keyword evidence="2" id="KW-0012">Acyltransferase</keyword>
<evidence type="ECO:0000256" key="2">
    <source>
        <dbReference type="ARBA" id="ARBA00023315"/>
    </source>
</evidence>
<evidence type="ECO:0000259" key="3">
    <source>
        <dbReference type="PROSITE" id="PS51186"/>
    </source>
</evidence>
<evidence type="ECO:0000313" key="5">
    <source>
        <dbReference type="Proteomes" id="UP000287547"/>
    </source>
</evidence>
<dbReference type="Pfam" id="PF00583">
    <property type="entry name" value="Acetyltransf_1"/>
    <property type="match status" value="1"/>
</dbReference>
<dbReference type="InterPro" id="IPR050832">
    <property type="entry name" value="Bact_Acetyltransf"/>
</dbReference>
<dbReference type="SUPFAM" id="SSF55729">
    <property type="entry name" value="Acyl-CoA N-acyltransferases (Nat)"/>
    <property type="match status" value="1"/>
</dbReference>
<proteinExistence type="predicted"/>
<dbReference type="GO" id="GO:0016747">
    <property type="term" value="F:acyltransferase activity, transferring groups other than amino-acyl groups"/>
    <property type="evidence" value="ECO:0007669"/>
    <property type="project" value="InterPro"/>
</dbReference>
<accession>A0A428ZFW4</accession>
<dbReference type="PANTHER" id="PTHR43877">
    <property type="entry name" value="AMINOALKYLPHOSPHONATE N-ACETYLTRANSFERASE-RELATED-RELATED"/>
    <property type="match status" value="1"/>
</dbReference>
<dbReference type="Gene3D" id="3.40.630.30">
    <property type="match status" value="1"/>
</dbReference>
<keyword evidence="1 4" id="KW-0808">Transferase</keyword>
<name>A0A428ZFW4_KIBAR</name>
<organism evidence="4 5">
    <name type="scientific">Kibdelosporangium aridum</name>
    <dbReference type="NCBI Taxonomy" id="2030"/>
    <lineage>
        <taxon>Bacteria</taxon>
        <taxon>Bacillati</taxon>
        <taxon>Actinomycetota</taxon>
        <taxon>Actinomycetes</taxon>
        <taxon>Pseudonocardiales</taxon>
        <taxon>Pseudonocardiaceae</taxon>
        <taxon>Kibdelosporangium</taxon>
    </lineage>
</organism>
<dbReference type="OrthoDB" id="9799092at2"/>
<evidence type="ECO:0000313" key="4">
    <source>
        <dbReference type="EMBL" id="RSM86964.1"/>
    </source>
</evidence>
<comment type="caution">
    <text evidence="4">The sequence shown here is derived from an EMBL/GenBank/DDBJ whole genome shotgun (WGS) entry which is preliminary data.</text>
</comment>
<evidence type="ECO:0000256" key="1">
    <source>
        <dbReference type="ARBA" id="ARBA00022679"/>
    </source>
</evidence>
<reference evidence="4 5" key="1">
    <citation type="submission" date="2018-05" db="EMBL/GenBank/DDBJ databases">
        <title>Evolution of GPA BGCs.</title>
        <authorList>
            <person name="Waglechner N."/>
            <person name="Wright G.D."/>
        </authorList>
    </citation>
    <scope>NUCLEOTIDE SEQUENCE [LARGE SCALE GENOMIC DNA]</scope>
    <source>
        <strain evidence="4 5">A82846</strain>
    </source>
</reference>
<dbReference type="EMBL" id="QHKI01000007">
    <property type="protein sequence ID" value="RSM86964.1"/>
    <property type="molecule type" value="Genomic_DNA"/>
</dbReference>
<dbReference type="PANTHER" id="PTHR43877:SF2">
    <property type="entry name" value="AMINOALKYLPHOSPHONATE N-ACETYLTRANSFERASE-RELATED"/>
    <property type="match status" value="1"/>
</dbReference>
<protein>
    <submittedName>
        <fullName evidence="4">GNAT family N-acetyltransferase</fullName>
    </submittedName>
</protein>
<dbReference type="PROSITE" id="PS51186">
    <property type="entry name" value="GNAT"/>
    <property type="match status" value="1"/>
</dbReference>
<sequence>MARFRLRYGHGGEAAQRSAGGQGVPCGLFDGAGRMNTVWQACPDDWETFMDVRLESLADAPDAFGSTLQKEITYSEADWRRGLTMSVVFLGSRNGKVQSIASAFPLEGDEVELVRIWTHPDARGTGLAAQTVGAVLNWAKGKTVTLWVGEKNVAAERFYTKLGFERTGKRGPLPRDESIMEVEMVLRAH</sequence>
<feature type="domain" description="N-acetyltransferase" evidence="3">
    <location>
        <begin position="36"/>
        <end position="189"/>
    </location>
</feature>
<dbReference type="CDD" id="cd04301">
    <property type="entry name" value="NAT_SF"/>
    <property type="match status" value="1"/>
</dbReference>
<dbReference type="InterPro" id="IPR016181">
    <property type="entry name" value="Acyl_CoA_acyltransferase"/>
</dbReference>
<dbReference type="InterPro" id="IPR000182">
    <property type="entry name" value="GNAT_dom"/>
</dbReference>
<dbReference type="AlphaFoldDB" id="A0A428ZFW4"/>
<gene>
    <name evidence="4" type="ORF">DMH04_12000</name>
</gene>
<dbReference type="Proteomes" id="UP000287547">
    <property type="component" value="Unassembled WGS sequence"/>
</dbReference>